<dbReference type="SMART" id="SM00530">
    <property type="entry name" value="HTH_XRE"/>
    <property type="match status" value="1"/>
</dbReference>
<name>A0A0A1DQ89_NOCSI</name>
<dbReference type="SUPFAM" id="SSF47413">
    <property type="entry name" value="lambda repressor-like DNA-binding domains"/>
    <property type="match status" value="1"/>
</dbReference>
<dbReference type="GO" id="GO:0003677">
    <property type="term" value="F:DNA binding"/>
    <property type="evidence" value="ECO:0007669"/>
    <property type="project" value="InterPro"/>
</dbReference>
<organism evidence="1 2">
    <name type="scientific">Nocardioides simplex</name>
    <name type="common">Arthrobacter simplex</name>
    <dbReference type="NCBI Taxonomy" id="2045"/>
    <lineage>
        <taxon>Bacteria</taxon>
        <taxon>Bacillati</taxon>
        <taxon>Actinomycetota</taxon>
        <taxon>Actinomycetes</taxon>
        <taxon>Propionibacteriales</taxon>
        <taxon>Nocardioidaceae</taxon>
        <taxon>Pimelobacter</taxon>
    </lineage>
</organism>
<proteinExistence type="predicted"/>
<dbReference type="InterPro" id="IPR010982">
    <property type="entry name" value="Lambda_DNA-bd_dom_sf"/>
</dbReference>
<dbReference type="eggNOG" id="COG1476">
    <property type="taxonomic scope" value="Bacteria"/>
</dbReference>
<reference evidence="1 2" key="1">
    <citation type="journal article" date="2015" name="Genome Announc.">
        <title>Complete Genome Sequence of Steroid-Transforming Nocardioides simplex VKM Ac-2033D.</title>
        <authorList>
            <person name="Shtratnikova V.Y."/>
            <person name="Schelkunov M.I."/>
            <person name="Pekov Y.A."/>
            <person name="Fokina V.V."/>
            <person name="Logacheva M.D."/>
            <person name="Sokolov S.L."/>
            <person name="Bragin E.Y."/>
            <person name="Ashapkin V.V."/>
            <person name="Donova M.V."/>
        </authorList>
    </citation>
    <scope>NUCLEOTIDE SEQUENCE [LARGE SCALE GENOMIC DNA]</scope>
    <source>
        <strain evidence="1 2">VKM Ac-2033D</strain>
    </source>
</reference>
<protein>
    <submittedName>
        <fullName evidence="1">Uncharacterized protein</fullName>
    </submittedName>
</protein>
<accession>A0A0A1DQ89</accession>
<dbReference type="Pfam" id="PF01381">
    <property type="entry name" value="HTH_3"/>
    <property type="match status" value="1"/>
</dbReference>
<sequence>MNEARIKDLRTARGWSQERLADESGVAVRTIQRLEAGNDASLETLSMVAKALDVPVRDLFVTVESDRLGIAVDGLDTRIADQRRARAKAQAAQRGWRYLYVGLGIAITAAVIIAVSSPDSSGEGILLVPAYWIGGLFVLRFLEKSVLGPRLDARFPLTAASTPEEAS</sequence>
<dbReference type="AlphaFoldDB" id="A0A0A1DQ89"/>
<dbReference type="STRING" id="2045.KR76_13630"/>
<dbReference type="KEGG" id="psim:KR76_13630"/>
<gene>
    <name evidence="1" type="ORF">KR76_13630</name>
</gene>
<evidence type="ECO:0000313" key="1">
    <source>
        <dbReference type="EMBL" id="AIY17530.1"/>
    </source>
</evidence>
<dbReference type="RefSeq" id="WP_038678973.1">
    <property type="nucleotide sequence ID" value="NZ_BJMC01000009.1"/>
</dbReference>
<dbReference type="PROSITE" id="PS50943">
    <property type="entry name" value="HTH_CROC1"/>
    <property type="match status" value="1"/>
</dbReference>
<dbReference type="CDD" id="cd00093">
    <property type="entry name" value="HTH_XRE"/>
    <property type="match status" value="1"/>
</dbReference>
<dbReference type="GeneID" id="96609908"/>
<evidence type="ECO:0000313" key="2">
    <source>
        <dbReference type="Proteomes" id="UP000030300"/>
    </source>
</evidence>
<dbReference type="OrthoDB" id="513181at2"/>
<dbReference type="Proteomes" id="UP000030300">
    <property type="component" value="Chromosome"/>
</dbReference>
<dbReference type="EMBL" id="CP009896">
    <property type="protein sequence ID" value="AIY17530.1"/>
    <property type="molecule type" value="Genomic_DNA"/>
</dbReference>
<dbReference type="InterPro" id="IPR001387">
    <property type="entry name" value="Cro/C1-type_HTH"/>
</dbReference>
<dbReference type="HOGENOM" id="CLU_105392_1_0_11"/>
<dbReference type="Gene3D" id="1.10.260.40">
    <property type="entry name" value="lambda repressor-like DNA-binding domains"/>
    <property type="match status" value="1"/>
</dbReference>
<keyword evidence="2" id="KW-1185">Reference proteome</keyword>